<dbReference type="InterPro" id="IPR043135">
    <property type="entry name" value="Fur_C"/>
</dbReference>
<dbReference type="InterPro" id="IPR002481">
    <property type="entry name" value="FUR"/>
</dbReference>
<feature type="binding site" evidence="8">
    <location>
        <position position="112"/>
    </location>
    <ligand>
        <name>Fe cation</name>
        <dbReference type="ChEBI" id="CHEBI:24875"/>
    </ligand>
</feature>
<evidence type="ECO:0000256" key="3">
    <source>
        <dbReference type="ARBA" id="ARBA00022833"/>
    </source>
</evidence>
<evidence type="ECO:0000256" key="8">
    <source>
        <dbReference type="PIRSR" id="PIRSR602481-2"/>
    </source>
</evidence>
<feature type="binding site" evidence="7">
    <location>
        <position position="80"/>
    </location>
    <ligand>
        <name>Zn(2+)</name>
        <dbReference type="ChEBI" id="CHEBI:29105"/>
    </ligand>
</feature>
<comment type="similarity">
    <text evidence="1">Belongs to the Fur family.</text>
</comment>
<keyword evidence="6" id="KW-0804">Transcription</keyword>
<dbReference type="GO" id="GO:0008270">
    <property type="term" value="F:zinc ion binding"/>
    <property type="evidence" value="ECO:0007669"/>
    <property type="project" value="TreeGrafter"/>
</dbReference>
<dbReference type="CDD" id="cd07153">
    <property type="entry name" value="Fur_like"/>
    <property type="match status" value="1"/>
</dbReference>
<reference evidence="10" key="1">
    <citation type="journal article" date="2021" name="PeerJ">
        <title>Extensive microbial diversity within the chicken gut microbiome revealed by metagenomics and culture.</title>
        <authorList>
            <person name="Gilroy R."/>
            <person name="Ravi A."/>
            <person name="Getino M."/>
            <person name="Pursley I."/>
            <person name="Horton D.L."/>
            <person name="Alikhan N.F."/>
            <person name="Baker D."/>
            <person name="Gharbi K."/>
            <person name="Hall N."/>
            <person name="Watson M."/>
            <person name="Adriaenssens E.M."/>
            <person name="Foster-Nyarko E."/>
            <person name="Jarju S."/>
            <person name="Secka A."/>
            <person name="Antonio M."/>
            <person name="Oren A."/>
            <person name="Chaudhuri R.R."/>
            <person name="La Ragione R."/>
            <person name="Hildebrand F."/>
            <person name="Pallen M.J."/>
        </authorList>
    </citation>
    <scope>NUCLEOTIDE SEQUENCE</scope>
    <source>
        <strain evidence="10">378</strain>
    </source>
</reference>
<dbReference type="PANTHER" id="PTHR33202:SF7">
    <property type="entry name" value="FERRIC UPTAKE REGULATION PROTEIN"/>
    <property type="match status" value="1"/>
</dbReference>
<feature type="binding site" evidence="7">
    <location>
        <position position="83"/>
    </location>
    <ligand>
        <name>Zn(2+)</name>
        <dbReference type="ChEBI" id="CHEBI:29105"/>
    </ligand>
</feature>
<comment type="caution">
    <text evidence="10">The sequence shown here is derived from an EMBL/GenBank/DDBJ whole genome shotgun (WGS) entry which is preliminary data.</text>
</comment>
<feature type="compositionally biased region" description="Basic residues" evidence="9">
    <location>
        <begin position="228"/>
        <end position="237"/>
    </location>
</feature>
<name>A0A948TG98_9GAMM</name>
<feature type="region of interest" description="Disordered" evidence="9">
    <location>
        <begin position="130"/>
        <end position="169"/>
    </location>
</feature>
<dbReference type="Gene3D" id="3.30.1490.190">
    <property type="match status" value="1"/>
</dbReference>
<dbReference type="InterPro" id="IPR036390">
    <property type="entry name" value="WH_DNA-bd_sf"/>
</dbReference>
<comment type="cofactor">
    <cofactor evidence="8">
        <name>Mn(2+)</name>
        <dbReference type="ChEBI" id="CHEBI:29035"/>
    </cofactor>
    <cofactor evidence="8">
        <name>Fe(2+)</name>
        <dbReference type="ChEBI" id="CHEBI:29033"/>
    </cofactor>
    <text evidence="8">Binds 1 Mn(2+) or Fe(2+) ion per subunit.</text>
</comment>
<keyword evidence="3 7" id="KW-0862">Zinc</keyword>
<feature type="compositionally biased region" description="Low complexity" evidence="9">
    <location>
        <begin position="211"/>
        <end position="227"/>
    </location>
</feature>
<evidence type="ECO:0000256" key="2">
    <source>
        <dbReference type="ARBA" id="ARBA00022491"/>
    </source>
</evidence>
<dbReference type="GO" id="GO:0003700">
    <property type="term" value="F:DNA-binding transcription factor activity"/>
    <property type="evidence" value="ECO:0007669"/>
    <property type="project" value="InterPro"/>
</dbReference>
<keyword evidence="2" id="KW-0678">Repressor</keyword>
<dbReference type="SUPFAM" id="SSF46785">
    <property type="entry name" value="Winged helix' DNA-binding domain"/>
    <property type="match status" value="1"/>
</dbReference>
<proteinExistence type="inferred from homology"/>
<dbReference type="EMBL" id="JAHLFE010000112">
    <property type="protein sequence ID" value="MBU3844354.1"/>
    <property type="molecule type" value="Genomic_DNA"/>
</dbReference>
<accession>A0A948TG98</accession>
<dbReference type="GO" id="GO:0000976">
    <property type="term" value="F:transcription cis-regulatory region binding"/>
    <property type="evidence" value="ECO:0007669"/>
    <property type="project" value="TreeGrafter"/>
</dbReference>
<evidence type="ECO:0000256" key="4">
    <source>
        <dbReference type="ARBA" id="ARBA00023015"/>
    </source>
</evidence>
<dbReference type="PANTHER" id="PTHR33202">
    <property type="entry name" value="ZINC UPTAKE REGULATION PROTEIN"/>
    <property type="match status" value="1"/>
</dbReference>
<feature type="region of interest" description="Disordered" evidence="9">
    <location>
        <begin position="197"/>
        <end position="245"/>
    </location>
</feature>
<dbReference type="GO" id="GO:1900376">
    <property type="term" value="P:regulation of secondary metabolite biosynthetic process"/>
    <property type="evidence" value="ECO:0007669"/>
    <property type="project" value="TreeGrafter"/>
</dbReference>
<dbReference type="Gene3D" id="1.10.10.10">
    <property type="entry name" value="Winged helix-like DNA-binding domain superfamily/Winged helix DNA-binding domain"/>
    <property type="match status" value="1"/>
</dbReference>
<dbReference type="Proteomes" id="UP000733611">
    <property type="component" value="Unassembled WGS sequence"/>
</dbReference>
<keyword evidence="4" id="KW-0805">Transcription regulation</keyword>
<sequence length="245" mass="27402">MHRSTIQRVLVFDTVMRMHGHATADQIHAQISERHPHLSRATVYRNLNNLAQEHKILRISVPGSADFYEANTTPHYHLKCIHCQRIFDVTLPFMDNIEQHINDTHGFKVLGHSLTFYGVCPSCQQPEAREQLEQQLHAPSKRRAPKQAAKPKHKRSAAATKQHNSESEVAVVAAAQEQSSAEVTTPEVEVNLAAKLKTKAKTKATTESKTKTQAQAEAKATVATATTTKRKRSAMRPHKQEQGSE</sequence>
<dbReference type="GO" id="GO:0045892">
    <property type="term" value="P:negative regulation of DNA-templated transcription"/>
    <property type="evidence" value="ECO:0007669"/>
    <property type="project" value="TreeGrafter"/>
</dbReference>
<comment type="cofactor">
    <cofactor evidence="7">
        <name>Zn(2+)</name>
        <dbReference type="ChEBI" id="CHEBI:29105"/>
    </cofactor>
    <text evidence="7">Binds 1 zinc ion per subunit.</text>
</comment>
<keyword evidence="8" id="KW-0408">Iron</keyword>
<evidence type="ECO:0000256" key="9">
    <source>
        <dbReference type="SAM" id="MobiDB-lite"/>
    </source>
</evidence>
<reference evidence="10" key="2">
    <citation type="submission" date="2021-04" db="EMBL/GenBank/DDBJ databases">
        <authorList>
            <person name="Gilroy R."/>
        </authorList>
    </citation>
    <scope>NUCLEOTIDE SEQUENCE</scope>
    <source>
        <strain evidence="10">378</strain>
    </source>
</reference>
<evidence type="ECO:0000256" key="7">
    <source>
        <dbReference type="PIRSR" id="PIRSR602481-1"/>
    </source>
</evidence>
<evidence type="ECO:0000313" key="11">
    <source>
        <dbReference type="Proteomes" id="UP000733611"/>
    </source>
</evidence>
<evidence type="ECO:0000256" key="1">
    <source>
        <dbReference type="ARBA" id="ARBA00007957"/>
    </source>
</evidence>
<feature type="compositionally biased region" description="Basic residues" evidence="9">
    <location>
        <begin position="139"/>
        <end position="156"/>
    </location>
</feature>
<dbReference type="AlphaFoldDB" id="A0A948TG98"/>
<feature type="binding site" evidence="7">
    <location>
        <position position="123"/>
    </location>
    <ligand>
        <name>Zn(2+)</name>
        <dbReference type="ChEBI" id="CHEBI:29105"/>
    </ligand>
</feature>
<gene>
    <name evidence="10" type="ORF">H9847_05730</name>
</gene>
<keyword evidence="7" id="KW-0479">Metal-binding</keyword>
<dbReference type="InterPro" id="IPR036388">
    <property type="entry name" value="WH-like_DNA-bd_sf"/>
</dbReference>
<evidence type="ECO:0000256" key="6">
    <source>
        <dbReference type="ARBA" id="ARBA00023163"/>
    </source>
</evidence>
<protein>
    <submittedName>
        <fullName evidence="10">Transcriptional repressor</fullName>
    </submittedName>
</protein>
<feature type="binding site" evidence="7">
    <location>
        <position position="120"/>
    </location>
    <ligand>
        <name>Zn(2+)</name>
        <dbReference type="ChEBI" id="CHEBI:29105"/>
    </ligand>
</feature>
<keyword evidence="5" id="KW-0238">DNA-binding</keyword>
<organism evidence="10 11">
    <name type="scientific">Candidatus Anaerobiospirillum pullicola</name>
    <dbReference type="NCBI Taxonomy" id="2838451"/>
    <lineage>
        <taxon>Bacteria</taxon>
        <taxon>Pseudomonadati</taxon>
        <taxon>Pseudomonadota</taxon>
        <taxon>Gammaproteobacteria</taxon>
        <taxon>Aeromonadales</taxon>
        <taxon>Succinivibrionaceae</taxon>
        <taxon>Anaerobiospirillum</taxon>
    </lineage>
</organism>
<evidence type="ECO:0000313" key="10">
    <source>
        <dbReference type="EMBL" id="MBU3844354.1"/>
    </source>
</evidence>
<evidence type="ECO:0000256" key="5">
    <source>
        <dbReference type="ARBA" id="ARBA00023125"/>
    </source>
</evidence>
<dbReference type="Pfam" id="PF01475">
    <property type="entry name" value="FUR"/>
    <property type="match status" value="1"/>
</dbReference>